<comment type="caution">
    <text evidence="2">The sequence shown here is derived from an EMBL/GenBank/DDBJ whole genome shotgun (WGS) entry which is preliminary data.</text>
</comment>
<accession>A0A3S0ZLN3</accession>
<keyword evidence="3" id="KW-1185">Reference proteome</keyword>
<dbReference type="Proteomes" id="UP000271974">
    <property type="component" value="Unassembled WGS sequence"/>
</dbReference>
<dbReference type="AlphaFoldDB" id="A0A3S0ZLN3"/>
<evidence type="ECO:0000313" key="2">
    <source>
        <dbReference type="EMBL" id="RUS77773.1"/>
    </source>
</evidence>
<evidence type="ECO:0000256" key="1">
    <source>
        <dbReference type="SAM" id="MobiDB-lite"/>
    </source>
</evidence>
<protein>
    <submittedName>
        <fullName evidence="2">Uncharacterized protein</fullName>
    </submittedName>
</protein>
<evidence type="ECO:0000313" key="3">
    <source>
        <dbReference type="Proteomes" id="UP000271974"/>
    </source>
</evidence>
<organism evidence="2 3">
    <name type="scientific">Elysia chlorotica</name>
    <name type="common">Eastern emerald elysia</name>
    <name type="synonym">Sea slug</name>
    <dbReference type="NCBI Taxonomy" id="188477"/>
    <lineage>
        <taxon>Eukaryota</taxon>
        <taxon>Metazoa</taxon>
        <taxon>Spiralia</taxon>
        <taxon>Lophotrochozoa</taxon>
        <taxon>Mollusca</taxon>
        <taxon>Gastropoda</taxon>
        <taxon>Heterobranchia</taxon>
        <taxon>Euthyneura</taxon>
        <taxon>Panpulmonata</taxon>
        <taxon>Sacoglossa</taxon>
        <taxon>Placobranchoidea</taxon>
        <taxon>Plakobranchidae</taxon>
        <taxon>Elysia</taxon>
    </lineage>
</organism>
<dbReference type="EMBL" id="RQTK01000554">
    <property type="protein sequence ID" value="RUS77773.1"/>
    <property type="molecule type" value="Genomic_DNA"/>
</dbReference>
<feature type="region of interest" description="Disordered" evidence="1">
    <location>
        <begin position="55"/>
        <end position="101"/>
    </location>
</feature>
<dbReference type="OrthoDB" id="6039849at2759"/>
<name>A0A3S0ZLN3_ELYCH</name>
<reference evidence="2 3" key="1">
    <citation type="submission" date="2019-01" db="EMBL/GenBank/DDBJ databases">
        <title>A draft genome assembly of the solar-powered sea slug Elysia chlorotica.</title>
        <authorList>
            <person name="Cai H."/>
            <person name="Li Q."/>
            <person name="Fang X."/>
            <person name="Li J."/>
            <person name="Curtis N.E."/>
            <person name="Altenburger A."/>
            <person name="Shibata T."/>
            <person name="Feng M."/>
            <person name="Maeda T."/>
            <person name="Schwartz J.A."/>
            <person name="Shigenobu S."/>
            <person name="Lundholm N."/>
            <person name="Nishiyama T."/>
            <person name="Yang H."/>
            <person name="Hasebe M."/>
            <person name="Li S."/>
            <person name="Pierce S.K."/>
            <person name="Wang J."/>
        </authorList>
    </citation>
    <scope>NUCLEOTIDE SEQUENCE [LARGE SCALE GENOMIC DNA]</scope>
    <source>
        <strain evidence="2">EC2010</strain>
        <tissue evidence="2">Whole organism of an adult</tissue>
    </source>
</reference>
<gene>
    <name evidence="2" type="ORF">EGW08_014478</name>
</gene>
<sequence>MNLSPGVVAGSCNPATWRLELVDGLRPGVLLPRGPRRSGVRAKLAINMVVLGEPGAARLSKEGRTGPGGKPSRQKSPCLVSNKSDLGSRRDLHFDENADEQ</sequence>
<proteinExistence type="predicted"/>
<feature type="compositionally biased region" description="Basic and acidic residues" evidence="1">
    <location>
        <begin position="86"/>
        <end position="101"/>
    </location>
</feature>